<dbReference type="eggNOG" id="ENOG502SX9D">
    <property type="taxonomic scope" value="Eukaryota"/>
</dbReference>
<sequence>MKKLNSFLWYGSYGNTVYMSYNISDNKFLIVKMILMIYLMFCFVLNQYNYFGQGYFLQFVYLTIWGFYTTFTYFLLSLIYGFYVYLKKKNDQQFEPSFNFLPKLINILFEIAFSIELTITVLFWALVFPTKSLGAWQLFNTSNFHGGMLIALWIDNMFNCIQFRKSHLLPFVVYAISYSCVNFTYVLTANKEIYPGLNWVTLYSYIELLLGAVSTMIHYFIGFYLFKKVKKQYLSQRVEKKCLVTSSEDNDNECTLQNNLTKKTPFLESKNKESIDSQNYV</sequence>
<dbReference type="PANTHER" id="PTHR12242:SF1">
    <property type="entry name" value="MYND-TYPE DOMAIN-CONTAINING PROTEIN"/>
    <property type="match status" value="1"/>
</dbReference>
<name>Q23KE3_TETTS</name>
<evidence type="ECO:0000256" key="1">
    <source>
        <dbReference type="SAM" id="Phobius"/>
    </source>
</evidence>
<dbReference type="GO" id="GO:0016020">
    <property type="term" value="C:membrane"/>
    <property type="evidence" value="ECO:0007669"/>
    <property type="project" value="TreeGrafter"/>
</dbReference>
<evidence type="ECO:0000313" key="3">
    <source>
        <dbReference type="Proteomes" id="UP000009168"/>
    </source>
</evidence>
<feature type="transmembrane region" description="Helical" evidence="1">
    <location>
        <begin position="205"/>
        <end position="226"/>
    </location>
</feature>
<keyword evidence="1" id="KW-1133">Transmembrane helix</keyword>
<dbReference type="RefSeq" id="XP_001017145.1">
    <property type="nucleotide sequence ID" value="XM_001017145.1"/>
</dbReference>
<dbReference type="GeneID" id="7844620"/>
<keyword evidence="1 2" id="KW-0812">Transmembrane</keyword>
<gene>
    <name evidence="2" type="ORF">TTHERM_00193920</name>
</gene>
<feature type="transmembrane region" description="Helical" evidence="1">
    <location>
        <begin position="166"/>
        <end position="185"/>
    </location>
</feature>
<dbReference type="KEGG" id="tet:TTHERM_00193920"/>
<keyword evidence="3" id="KW-1185">Reference proteome</keyword>
<dbReference type="OMA" id="EDNDNEC"/>
<evidence type="ECO:0000313" key="2">
    <source>
        <dbReference type="EMBL" id="EAR96900.1"/>
    </source>
</evidence>
<dbReference type="OrthoDB" id="291857at2759"/>
<reference evidence="3" key="1">
    <citation type="journal article" date="2006" name="PLoS Biol.">
        <title>Macronuclear genome sequence of the ciliate Tetrahymena thermophila, a model eukaryote.</title>
        <authorList>
            <person name="Eisen J.A."/>
            <person name="Coyne R.S."/>
            <person name="Wu M."/>
            <person name="Wu D."/>
            <person name="Thiagarajan M."/>
            <person name="Wortman J.R."/>
            <person name="Badger J.H."/>
            <person name="Ren Q."/>
            <person name="Amedeo P."/>
            <person name="Jones K.M."/>
            <person name="Tallon L.J."/>
            <person name="Delcher A.L."/>
            <person name="Salzberg S.L."/>
            <person name="Silva J.C."/>
            <person name="Haas B.J."/>
            <person name="Majoros W.H."/>
            <person name="Farzad M."/>
            <person name="Carlton J.M."/>
            <person name="Smith R.K. Jr."/>
            <person name="Garg J."/>
            <person name="Pearlman R.E."/>
            <person name="Karrer K.M."/>
            <person name="Sun L."/>
            <person name="Manning G."/>
            <person name="Elde N.C."/>
            <person name="Turkewitz A.P."/>
            <person name="Asai D.J."/>
            <person name="Wilkes D.E."/>
            <person name="Wang Y."/>
            <person name="Cai H."/>
            <person name="Collins K."/>
            <person name="Stewart B.A."/>
            <person name="Lee S.R."/>
            <person name="Wilamowska K."/>
            <person name="Weinberg Z."/>
            <person name="Ruzzo W.L."/>
            <person name="Wloga D."/>
            <person name="Gaertig J."/>
            <person name="Frankel J."/>
            <person name="Tsao C.-C."/>
            <person name="Gorovsky M.A."/>
            <person name="Keeling P.J."/>
            <person name="Waller R.F."/>
            <person name="Patron N.J."/>
            <person name="Cherry J.M."/>
            <person name="Stover N.A."/>
            <person name="Krieger C.J."/>
            <person name="del Toro C."/>
            <person name="Ryder H.F."/>
            <person name="Williamson S.C."/>
            <person name="Barbeau R.A."/>
            <person name="Hamilton E.P."/>
            <person name="Orias E."/>
        </authorList>
    </citation>
    <scope>NUCLEOTIDE SEQUENCE [LARGE SCALE GENOMIC DNA]</scope>
    <source>
        <strain evidence="3">SB210</strain>
    </source>
</reference>
<protein>
    <submittedName>
        <fullName evidence="2">Transmembrane protein, putative</fullName>
    </submittedName>
</protein>
<accession>Q23KE3</accession>
<proteinExistence type="predicted"/>
<feature type="transmembrane region" description="Helical" evidence="1">
    <location>
        <begin position="29"/>
        <end position="48"/>
    </location>
</feature>
<dbReference type="InParanoid" id="Q23KE3"/>
<dbReference type="PANTHER" id="PTHR12242">
    <property type="entry name" value="OS02G0130600 PROTEIN-RELATED"/>
    <property type="match status" value="1"/>
</dbReference>
<organism evidence="2 3">
    <name type="scientific">Tetrahymena thermophila (strain SB210)</name>
    <dbReference type="NCBI Taxonomy" id="312017"/>
    <lineage>
        <taxon>Eukaryota</taxon>
        <taxon>Sar</taxon>
        <taxon>Alveolata</taxon>
        <taxon>Ciliophora</taxon>
        <taxon>Intramacronucleata</taxon>
        <taxon>Oligohymenophorea</taxon>
        <taxon>Hymenostomatida</taxon>
        <taxon>Tetrahymenina</taxon>
        <taxon>Tetrahymenidae</taxon>
        <taxon>Tetrahymena</taxon>
    </lineage>
</organism>
<feature type="transmembrane region" description="Helical" evidence="1">
    <location>
        <begin position="107"/>
        <end position="127"/>
    </location>
</feature>
<dbReference type="Proteomes" id="UP000009168">
    <property type="component" value="Unassembled WGS sequence"/>
</dbReference>
<dbReference type="EMBL" id="GG662673">
    <property type="protein sequence ID" value="EAR96900.1"/>
    <property type="molecule type" value="Genomic_DNA"/>
</dbReference>
<dbReference type="AlphaFoldDB" id="Q23KE3"/>
<keyword evidence="1" id="KW-0472">Membrane</keyword>
<feature type="transmembrane region" description="Helical" evidence="1">
    <location>
        <begin position="60"/>
        <end position="86"/>
    </location>
</feature>
<feature type="transmembrane region" description="Helical" evidence="1">
    <location>
        <begin position="133"/>
        <end position="154"/>
    </location>
</feature>
<dbReference type="HOGENOM" id="CLU_083770_0_0_1"/>